<organism evidence="2">
    <name type="scientific">Neobodo designis</name>
    <name type="common">Flagellated protozoan</name>
    <name type="synonym">Bodo designis</name>
    <dbReference type="NCBI Taxonomy" id="312471"/>
    <lineage>
        <taxon>Eukaryota</taxon>
        <taxon>Discoba</taxon>
        <taxon>Euglenozoa</taxon>
        <taxon>Kinetoplastea</taxon>
        <taxon>Metakinetoplastina</taxon>
        <taxon>Neobodonida</taxon>
        <taxon>Neobodo</taxon>
    </lineage>
</organism>
<dbReference type="EMBL" id="HBGF01019827">
    <property type="protein sequence ID" value="CAD9112886.1"/>
    <property type="molecule type" value="Transcribed_RNA"/>
</dbReference>
<dbReference type="InterPro" id="IPR011009">
    <property type="entry name" value="Kinase-like_dom_sf"/>
</dbReference>
<gene>
    <name evidence="2" type="ORF">NDES1114_LOCUS13110</name>
</gene>
<feature type="region of interest" description="Disordered" evidence="1">
    <location>
        <begin position="1"/>
        <end position="30"/>
    </location>
</feature>
<dbReference type="AlphaFoldDB" id="A0A7S1Q0K3"/>
<evidence type="ECO:0000256" key="1">
    <source>
        <dbReference type="SAM" id="MobiDB-lite"/>
    </source>
</evidence>
<protein>
    <recommendedName>
        <fullName evidence="3">Protein kinase domain-containing protein</fullName>
    </recommendedName>
</protein>
<reference evidence="2" key="1">
    <citation type="submission" date="2021-01" db="EMBL/GenBank/DDBJ databases">
        <authorList>
            <person name="Corre E."/>
            <person name="Pelletier E."/>
            <person name="Niang G."/>
            <person name="Scheremetjew M."/>
            <person name="Finn R."/>
            <person name="Kale V."/>
            <person name="Holt S."/>
            <person name="Cochrane G."/>
            <person name="Meng A."/>
            <person name="Brown T."/>
            <person name="Cohen L."/>
        </authorList>
    </citation>
    <scope>NUCLEOTIDE SEQUENCE</scope>
    <source>
        <strain evidence="2">CCAP 1951/1</strain>
    </source>
</reference>
<feature type="compositionally biased region" description="Low complexity" evidence="1">
    <location>
        <begin position="1"/>
        <end position="15"/>
    </location>
</feature>
<name>A0A7S1Q0K3_NEODS</name>
<accession>A0A7S1Q0K3</accession>
<dbReference type="Gene3D" id="1.10.510.10">
    <property type="entry name" value="Transferase(Phosphotransferase) domain 1"/>
    <property type="match status" value="1"/>
</dbReference>
<sequence>MAAADDPVADFDPIAGASHGRSLPQRAEPPPLVQEMLRVVESRAGAPIADAIRQCLHDNPAARPTARELLQRHPAFSSRATRDSDVDVVCEFLLESGLGLRLNT</sequence>
<proteinExistence type="predicted"/>
<evidence type="ECO:0000313" key="2">
    <source>
        <dbReference type="EMBL" id="CAD9112886.1"/>
    </source>
</evidence>
<dbReference type="SUPFAM" id="SSF56112">
    <property type="entry name" value="Protein kinase-like (PK-like)"/>
    <property type="match status" value="1"/>
</dbReference>
<evidence type="ECO:0008006" key="3">
    <source>
        <dbReference type="Google" id="ProtNLM"/>
    </source>
</evidence>